<keyword evidence="4 7" id="KW-0808">Transferase</keyword>
<comment type="similarity">
    <text evidence="2 6">Belongs to the UPF0677 family.</text>
</comment>
<comment type="caution">
    <text evidence="7">The sequence shown here is derived from an EMBL/GenBank/DDBJ whole genome shotgun (WGS) entry which is preliminary data.</text>
</comment>
<evidence type="ECO:0000313" key="8">
    <source>
        <dbReference type="Proteomes" id="UP000093795"/>
    </source>
</evidence>
<dbReference type="InterPro" id="IPR007213">
    <property type="entry name" value="Ppm1/Ppm2/Tcmp"/>
</dbReference>
<evidence type="ECO:0000256" key="1">
    <source>
        <dbReference type="ARBA" id="ARBA00003907"/>
    </source>
</evidence>
<dbReference type="GO" id="GO:0008168">
    <property type="term" value="F:methyltransferase activity"/>
    <property type="evidence" value="ECO:0007669"/>
    <property type="project" value="UniProtKB-UniRule"/>
</dbReference>
<keyword evidence="3 6" id="KW-0489">Methyltransferase</keyword>
<dbReference type="RefSeq" id="WP_065123910.1">
    <property type="nucleotide sequence ID" value="NZ_LZKQ01000337.1"/>
</dbReference>
<dbReference type="GO" id="GO:0032259">
    <property type="term" value="P:methylation"/>
    <property type="evidence" value="ECO:0007669"/>
    <property type="project" value="UniProtKB-KW"/>
</dbReference>
<dbReference type="OrthoDB" id="4701159at2"/>
<organism evidence="7 8">
    <name type="scientific">Mycobacterium asiaticum</name>
    <dbReference type="NCBI Taxonomy" id="1790"/>
    <lineage>
        <taxon>Bacteria</taxon>
        <taxon>Bacillati</taxon>
        <taxon>Actinomycetota</taxon>
        <taxon>Actinomycetes</taxon>
        <taxon>Mycobacteriales</taxon>
        <taxon>Mycobacteriaceae</taxon>
        <taxon>Mycobacterium</taxon>
    </lineage>
</organism>
<keyword evidence="5 6" id="KW-0949">S-adenosyl-L-methionine</keyword>
<dbReference type="InterPro" id="IPR029063">
    <property type="entry name" value="SAM-dependent_MTases_sf"/>
</dbReference>
<comment type="function">
    <text evidence="1 6">Exhibits S-adenosyl-L-methionine-dependent methyltransferase activity.</text>
</comment>
<dbReference type="STRING" id="1790.A5645_22470"/>
<dbReference type="Gene3D" id="3.40.50.150">
    <property type="entry name" value="Vaccinia Virus protein VP39"/>
    <property type="match status" value="1"/>
</dbReference>
<dbReference type="EC" id="2.1.1.-" evidence="6"/>
<evidence type="ECO:0000256" key="6">
    <source>
        <dbReference type="RuleBase" id="RU362030"/>
    </source>
</evidence>
<dbReference type="Proteomes" id="UP000093795">
    <property type="component" value="Unassembled WGS sequence"/>
</dbReference>
<dbReference type="InterPro" id="IPR011610">
    <property type="entry name" value="SAM_mthyl_Trfase_ML2640-like"/>
</dbReference>
<evidence type="ECO:0000256" key="5">
    <source>
        <dbReference type="ARBA" id="ARBA00022691"/>
    </source>
</evidence>
<dbReference type="PANTHER" id="PTHR43619">
    <property type="entry name" value="S-ADENOSYL-L-METHIONINE-DEPENDENT METHYLTRANSFERASE YKTD-RELATED"/>
    <property type="match status" value="1"/>
</dbReference>
<evidence type="ECO:0000256" key="4">
    <source>
        <dbReference type="ARBA" id="ARBA00022679"/>
    </source>
</evidence>
<dbReference type="EMBL" id="LZKQ01000337">
    <property type="protein sequence ID" value="OBI72308.1"/>
    <property type="molecule type" value="Genomic_DNA"/>
</dbReference>
<gene>
    <name evidence="7" type="ORF">A9X01_08405</name>
</gene>
<dbReference type="AlphaFoldDB" id="A0A1A3BD92"/>
<evidence type="ECO:0000256" key="2">
    <source>
        <dbReference type="ARBA" id="ARBA00008138"/>
    </source>
</evidence>
<dbReference type="NCBIfam" id="TIGR00027">
    <property type="entry name" value="mthyl_TIGR00027"/>
    <property type="match status" value="1"/>
</dbReference>
<protein>
    <recommendedName>
        <fullName evidence="6">S-adenosyl-L-methionine-dependent methyltransferase</fullName>
        <ecNumber evidence="6">2.1.1.-</ecNumber>
    </recommendedName>
</protein>
<name>A0A1A3BD92_MYCAS</name>
<dbReference type="SUPFAM" id="SSF53335">
    <property type="entry name" value="S-adenosyl-L-methionine-dependent methyltransferases"/>
    <property type="match status" value="1"/>
</dbReference>
<dbReference type="PANTHER" id="PTHR43619:SF2">
    <property type="entry name" value="S-ADENOSYL-L-METHIONINE-DEPENDENT METHYLTRANSFERASES SUPERFAMILY PROTEIN"/>
    <property type="match status" value="1"/>
</dbReference>
<accession>A0A1A3BD92</accession>
<sequence length="301" mass="32205">MARTENDTWDLATSVGVTATMVAAARAAASRQPNPIISDPYAAPLVCAAGVDFFARLARGDLEYSDLGSAWIAEFFAVRAHFFDQFFPASTSAGIQQAVIVGSGLDSRVYRLAWPADVVVYEIDQPAVLEFKSSTLAGLGARPAAELRTVAADLRQDWPAALREAGFDSSRPSAWMLEGLMIGYLPGDAQNRMLDDITALSAPGSRLIADHLPRGAQSIGALMEALGETWRQYGLDADFSGLTYTHERNDAEDYLQTHGWVTSSSELSDLLQAAGVPAGDMDTSPNGQGAIKYLLAARTAR</sequence>
<dbReference type="Pfam" id="PF04072">
    <property type="entry name" value="LCM"/>
    <property type="match status" value="1"/>
</dbReference>
<proteinExistence type="inferred from homology"/>
<reference evidence="7 8" key="1">
    <citation type="submission" date="2016-06" db="EMBL/GenBank/DDBJ databases">
        <authorList>
            <person name="Kjaerup R.B."/>
            <person name="Dalgaard T.S."/>
            <person name="Juul-Madsen H.R."/>
        </authorList>
    </citation>
    <scope>NUCLEOTIDE SEQUENCE [LARGE SCALE GENOMIC DNA]</scope>
    <source>
        <strain evidence="7 8">1081914.2</strain>
    </source>
</reference>
<evidence type="ECO:0000313" key="7">
    <source>
        <dbReference type="EMBL" id="OBI72308.1"/>
    </source>
</evidence>
<evidence type="ECO:0000256" key="3">
    <source>
        <dbReference type="ARBA" id="ARBA00022603"/>
    </source>
</evidence>